<dbReference type="Pfam" id="PF09543">
    <property type="entry name" value="DUF2379"/>
    <property type="match status" value="1"/>
</dbReference>
<comment type="caution">
    <text evidence="2">The sequence shown here is derived from an EMBL/GenBank/DDBJ whole genome shotgun (WGS) entry which is preliminary data.</text>
</comment>
<evidence type="ECO:0000259" key="1">
    <source>
        <dbReference type="Pfam" id="PF09543"/>
    </source>
</evidence>
<evidence type="ECO:0000313" key="3">
    <source>
        <dbReference type="Proteomes" id="UP001291309"/>
    </source>
</evidence>
<dbReference type="NCBIfam" id="TIGR02267">
    <property type="entry name" value="DUSAM domain"/>
    <property type="match status" value="1"/>
</dbReference>
<reference evidence="2 3" key="1">
    <citation type="submission" date="2023-12" db="EMBL/GenBank/DDBJ databases">
        <title>the genome sequence of Hyalangium sp. s54d21.</title>
        <authorList>
            <person name="Zhang X."/>
        </authorList>
    </citation>
    <scope>NUCLEOTIDE SEQUENCE [LARGE SCALE GENOMIC DNA]</scope>
    <source>
        <strain evidence="3">s54d21</strain>
    </source>
</reference>
<organism evidence="2 3">
    <name type="scientific">Hyalangium rubrum</name>
    <dbReference type="NCBI Taxonomy" id="3103134"/>
    <lineage>
        <taxon>Bacteria</taxon>
        <taxon>Pseudomonadati</taxon>
        <taxon>Myxococcota</taxon>
        <taxon>Myxococcia</taxon>
        <taxon>Myxococcales</taxon>
        <taxon>Cystobacterineae</taxon>
        <taxon>Archangiaceae</taxon>
        <taxon>Hyalangium</taxon>
    </lineage>
</organism>
<dbReference type="Proteomes" id="UP001291309">
    <property type="component" value="Unassembled WGS sequence"/>
</dbReference>
<gene>
    <name evidence="2" type="ORF">SYV04_03405</name>
</gene>
<accession>A0ABU5GW41</accession>
<feature type="domain" description="DUSAM" evidence="1">
    <location>
        <begin position="12"/>
        <end position="125"/>
    </location>
</feature>
<name>A0ABU5GW41_9BACT</name>
<keyword evidence="3" id="KW-1185">Reference proteome</keyword>
<dbReference type="InterPro" id="IPR011753">
    <property type="entry name" value="DUSAM_dom"/>
</dbReference>
<evidence type="ECO:0000313" key="2">
    <source>
        <dbReference type="EMBL" id="MDY7225408.1"/>
    </source>
</evidence>
<sequence>MARLDADVDAIWNQLWELESQVHRGETLKLTEDVRDLLRSAAPTVAIHAMEAETALGSTERATELLREIRARVREGSNRLSDALHRMYSLRDAGDLDGACQQMRDLLAVEVVPLYRDIAEGQLERLAELA</sequence>
<dbReference type="RefSeq" id="WP_321544118.1">
    <property type="nucleotide sequence ID" value="NZ_JAXIVS010000001.1"/>
</dbReference>
<protein>
    <submittedName>
        <fullName evidence="2">DUSAM domain-containing protein</fullName>
    </submittedName>
</protein>
<proteinExistence type="predicted"/>
<dbReference type="EMBL" id="JAXIVS010000001">
    <property type="protein sequence ID" value="MDY7225408.1"/>
    <property type="molecule type" value="Genomic_DNA"/>
</dbReference>